<proteinExistence type="predicted"/>
<sequence length="788" mass="76784">MARVSIGRAQMAVAHANSSAQGGTCAGISAQTARWRAPLVKPSAALLKQLGDGALHWNPSTSDRAETLVVCQLLRSPEAWHALTRISLSGGDMENYSARKRSSVLSAARRSSRGGAAATAGGVAPKAKFGAAAVAQAGKDPTGEAALLDALSAALPKTTALESLELDGLRRSLGSAAAARAAAASAAGSAKRGGGGGDAPPAAPRGVAALARGLRANASLRALSVRNVSLADARALGALCSAVAAHPRIAALALPNCNVRGADGARIVGAVIRAHSNRRDGLSWSAGLRRARPRGAATSAAPAALARAGLLSLDVSRNRLGDAGAAELARALRGDAWLVALSLAATGLSDDAAAALQECLSVNQELCLVLLEHNPRLSPAAIAALDATLHERIVPRAAVEDAAVAATLDSWGFILGGGDAPSLADVEVGMIHVEVEGTPPPPSRPFGAAADHAPSPPLELSPHHLSALELRDTSGGGGGSGNGSQQQRRRQQHGGAPAVPQKPPRYSVPRGSGSGRSSAQAVADGGAEGKAKRRRRRSGGKAPKRGAGSKKQRSADDGGGGGCGGEDADALHGVLGSFLSDIPAAGSSEADEGPVTAGDAALVAAAGVAAAPPPQRAAAPHAEAAAATPPPPPSFPGFADVSVGSTDVETVAAQLEAMVANLSLQVDRLEDALGTGRGSAAAAAADSSVGVGDGGGGGGAAAVGSGGAAADGDCAAPAAAAADGSAAAAAAADNSGAAAGGDAGGTGDGDGGSGGSDGDAARGALHAAMEGLITEEVTARLRELWQLG</sequence>
<evidence type="ECO:0000313" key="2">
    <source>
        <dbReference type="EMBL" id="KAG5179554.1"/>
    </source>
</evidence>
<feature type="compositionally biased region" description="Basic residues" evidence="1">
    <location>
        <begin position="531"/>
        <end position="552"/>
    </location>
</feature>
<feature type="region of interest" description="Disordered" evidence="1">
    <location>
        <begin position="735"/>
        <end position="761"/>
    </location>
</feature>
<feature type="region of interest" description="Disordered" evidence="1">
    <location>
        <begin position="687"/>
        <end position="707"/>
    </location>
</feature>
<accession>A0A835YYM4</accession>
<dbReference type="SMART" id="SM00368">
    <property type="entry name" value="LRR_RI"/>
    <property type="match status" value="4"/>
</dbReference>
<evidence type="ECO:0000313" key="3">
    <source>
        <dbReference type="Proteomes" id="UP000664859"/>
    </source>
</evidence>
<organism evidence="2 3">
    <name type="scientific">Tribonema minus</name>
    <dbReference type="NCBI Taxonomy" id="303371"/>
    <lineage>
        <taxon>Eukaryota</taxon>
        <taxon>Sar</taxon>
        <taxon>Stramenopiles</taxon>
        <taxon>Ochrophyta</taxon>
        <taxon>PX clade</taxon>
        <taxon>Xanthophyceae</taxon>
        <taxon>Tribonematales</taxon>
        <taxon>Tribonemataceae</taxon>
        <taxon>Tribonema</taxon>
    </lineage>
</organism>
<feature type="compositionally biased region" description="Gly residues" evidence="1">
    <location>
        <begin position="691"/>
        <end position="707"/>
    </location>
</feature>
<dbReference type="AlphaFoldDB" id="A0A835YYM4"/>
<dbReference type="Proteomes" id="UP000664859">
    <property type="component" value="Unassembled WGS sequence"/>
</dbReference>
<dbReference type="SUPFAM" id="SSF52047">
    <property type="entry name" value="RNI-like"/>
    <property type="match status" value="1"/>
</dbReference>
<dbReference type="Gene3D" id="3.80.10.10">
    <property type="entry name" value="Ribonuclease Inhibitor"/>
    <property type="match status" value="2"/>
</dbReference>
<gene>
    <name evidence="2" type="ORF">JKP88DRAFT_326724</name>
</gene>
<dbReference type="PANTHER" id="PTHR24110:SF3">
    <property type="entry name" value="CENTROSOMAL PROTEIN OF 78 KDA"/>
    <property type="match status" value="1"/>
</dbReference>
<dbReference type="PANTHER" id="PTHR24110">
    <property type="entry name" value="CENTROSOMAL PROTEIN OF 78 KDA"/>
    <property type="match status" value="1"/>
</dbReference>
<protein>
    <submittedName>
        <fullName evidence="2">Uncharacterized protein</fullName>
    </submittedName>
</protein>
<reference evidence="2" key="1">
    <citation type="submission" date="2021-02" db="EMBL/GenBank/DDBJ databases">
        <title>First Annotated Genome of the Yellow-green Alga Tribonema minus.</title>
        <authorList>
            <person name="Mahan K.M."/>
        </authorList>
    </citation>
    <scope>NUCLEOTIDE SEQUENCE</scope>
    <source>
        <strain evidence="2">UTEX B ZZ1240</strain>
    </source>
</reference>
<dbReference type="EMBL" id="JAFCMP010000457">
    <property type="protein sequence ID" value="KAG5179554.1"/>
    <property type="molecule type" value="Genomic_DNA"/>
</dbReference>
<keyword evidence="3" id="KW-1185">Reference proteome</keyword>
<comment type="caution">
    <text evidence="2">The sequence shown here is derived from an EMBL/GenBank/DDBJ whole genome shotgun (WGS) entry which is preliminary data.</text>
</comment>
<evidence type="ECO:0000256" key="1">
    <source>
        <dbReference type="SAM" id="MobiDB-lite"/>
    </source>
</evidence>
<dbReference type="InterPro" id="IPR032675">
    <property type="entry name" value="LRR_dom_sf"/>
</dbReference>
<feature type="compositionally biased region" description="Gly residues" evidence="1">
    <location>
        <begin position="738"/>
        <end position="757"/>
    </location>
</feature>
<name>A0A835YYM4_9STRA</name>
<feature type="region of interest" description="Disordered" evidence="1">
    <location>
        <begin position="434"/>
        <end position="565"/>
    </location>
</feature>
<feature type="compositionally biased region" description="Low complexity" evidence="1">
    <location>
        <begin position="504"/>
        <end position="518"/>
    </location>
</feature>